<evidence type="ECO:0000256" key="1">
    <source>
        <dbReference type="SAM" id="SignalP"/>
    </source>
</evidence>
<dbReference type="KEGG" id="aten:116307022"/>
<proteinExistence type="predicted"/>
<sequence length="109" mass="12319">MKFVLGIPCILLATLPQVVSLKCFVGINSNYKEETCPSGLDTCSLLEKKPLTARACMMKDTCDQVINQCKATGLCQMKCCQTDLCNKSYTIHQPFWHFLLKYGYVLQKK</sequence>
<dbReference type="RefSeq" id="XP_031573024.1">
    <property type="nucleotide sequence ID" value="XM_031717164.1"/>
</dbReference>
<organism evidence="2 3">
    <name type="scientific">Actinia tenebrosa</name>
    <name type="common">Australian red waratah sea anemone</name>
    <dbReference type="NCBI Taxonomy" id="6105"/>
    <lineage>
        <taxon>Eukaryota</taxon>
        <taxon>Metazoa</taxon>
        <taxon>Cnidaria</taxon>
        <taxon>Anthozoa</taxon>
        <taxon>Hexacorallia</taxon>
        <taxon>Actiniaria</taxon>
        <taxon>Actiniidae</taxon>
        <taxon>Actinia</taxon>
    </lineage>
</organism>
<dbReference type="Gene3D" id="2.10.60.10">
    <property type="entry name" value="CD59"/>
    <property type="match status" value="1"/>
</dbReference>
<reference evidence="3" key="1">
    <citation type="submission" date="2025-08" db="UniProtKB">
        <authorList>
            <consortium name="RefSeq"/>
        </authorList>
    </citation>
    <scope>IDENTIFICATION</scope>
    <source>
        <tissue evidence="3">Tentacle</tissue>
    </source>
</reference>
<dbReference type="AlphaFoldDB" id="A0A6P8J0N4"/>
<dbReference type="GeneID" id="116307022"/>
<keyword evidence="1" id="KW-0732">Signal</keyword>
<protein>
    <submittedName>
        <fullName evidence="3">Uncharacterized protein LOC116307022</fullName>
    </submittedName>
</protein>
<dbReference type="FunCoup" id="A0A6P8J0N4">
    <property type="interactions" value="409"/>
</dbReference>
<dbReference type="InterPro" id="IPR045860">
    <property type="entry name" value="Snake_toxin-like_sf"/>
</dbReference>
<dbReference type="SUPFAM" id="SSF57302">
    <property type="entry name" value="Snake toxin-like"/>
    <property type="match status" value="1"/>
</dbReference>
<accession>A0A6P8J0N4</accession>
<name>A0A6P8J0N4_ACTTE</name>
<keyword evidence="2" id="KW-1185">Reference proteome</keyword>
<feature type="chain" id="PRO_5027656619" evidence="1">
    <location>
        <begin position="21"/>
        <end position="109"/>
    </location>
</feature>
<evidence type="ECO:0000313" key="2">
    <source>
        <dbReference type="Proteomes" id="UP000515163"/>
    </source>
</evidence>
<dbReference type="Proteomes" id="UP000515163">
    <property type="component" value="Unplaced"/>
</dbReference>
<dbReference type="OrthoDB" id="9624109at2759"/>
<dbReference type="InParanoid" id="A0A6P8J0N4"/>
<evidence type="ECO:0000313" key="3">
    <source>
        <dbReference type="RefSeq" id="XP_031573024.1"/>
    </source>
</evidence>
<feature type="signal peptide" evidence="1">
    <location>
        <begin position="1"/>
        <end position="20"/>
    </location>
</feature>
<gene>
    <name evidence="3" type="primary">LOC116307022</name>
</gene>